<dbReference type="RefSeq" id="WP_168990753.1">
    <property type="nucleotide sequence ID" value="NZ_UPHP01000054.1"/>
</dbReference>
<feature type="domain" description="QsdR TetR regulatory C-terminal" evidence="4">
    <location>
        <begin position="108"/>
        <end position="218"/>
    </location>
</feature>
<dbReference type="Gene3D" id="1.10.357.10">
    <property type="entry name" value="Tetracycline Repressor, domain 2"/>
    <property type="match status" value="1"/>
</dbReference>
<dbReference type="GO" id="GO:0003700">
    <property type="term" value="F:DNA-binding transcription factor activity"/>
    <property type="evidence" value="ECO:0007669"/>
    <property type="project" value="TreeGrafter"/>
</dbReference>
<dbReference type="PANTHER" id="PTHR30055">
    <property type="entry name" value="HTH-TYPE TRANSCRIPTIONAL REGULATOR RUTR"/>
    <property type="match status" value="1"/>
</dbReference>
<accession>A0A498PWK4</accession>
<evidence type="ECO:0000313" key="5">
    <source>
        <dbReference type="EMBL" id="VBA38136.1"/>
    </source>
</evidence>
<dbReference type="AlphaFoldDB" id="A0A498PWK4"/>
<dbReference type="SUPFAM" id="SSF46689">
    <property type="entry name" value="Homeodomain-like"/>
    <property type="match status" value="1"/>
</dbReference>
<evidence type="ECO:0000256" key="3">
    <source>
        <dbReference type="ARBA" id="ARBA00023163"/>
    </source>
</evidence>
<keyword evidence="3" id="KW-0804">Transcription</keyword>
<proteinExistence type="predicted"/>
<keyword evidence="6" id="KW-1185">Reference proteome</keyword>
<evidence type="ECO:0000256" key="1">
    <source>
        <dbReference type="ARBA" id="ARBA00023015"/>
    </source>
</evidence>
<organism evidence="5 6">
    <name type="scientific">Mycobacterium attenuatum</name>
    <dbReference type="NCBI Taxonomy" id="2341086"/>
    <lineage>
        <taxon>Bacteria</taxon>
        <taxon>Bacillati</taxon>
        <taxon>Actinomycetota</taxon>
        <taxon>Actinomycetes</taxon>
        <taxon>Mycobacteriales</taxon>
        <taxon>Mycobacteriaceae</taxon>
        <taxon>Mycobacterium</taxon>
    </lineage>
</organism>
<protein>
    <recommendedName>
        <fullName evidence="4">QsdR TetR regulatory C-terminal domain-containing protein</fullName>
    </recommendedName>
</protein>
<keyword evidence="1" id="KW-0805">Transcription regulation</keyword>
<dbReference type="Proteomes" id="UP000273307">
    <property type="component" value="Unassembled WGS sequence"/>
</dbReference>
<keyword evidence="2" id="KW-0238">DNA-binding</keyword>
<dbReference type="PANTHER" id="PTHR30055:SF234">
    <property type="entry name" value="HTH-TYPE TRANSCRIPTIONAL REGULATOR BETI"/>
    <property type="match status" value="1"/>
</dbReference>
<evidence type="ECO:0000256" key="2">
    <source>
        <dbReference type="ARBA" id="ARBA00023125"/>
    </source>
</evidence>
<gene>
    <name evidence="5" type="ORF">LAUMK136_02291</name>
</gene>
<dbReference type="InterPro" id="IPR050109">
    <property type="entry name" value="HTH-type_TetR-like_transc_reg"/>
</dbReference>
<dbReference type="EMBL" id="UPHP01000054">
    <property type="protein sequence ID" value="VBA38136.1"/>
    <property type="molecule type" value="Genomic_DNA"/>
</dbReference>
<dbReference type="Gene3D" id="1.10.10.60">
    <property type="entry name" value="Homeodomain-like"/>
    <property type="match status" value="1"/>
</dbReference>
<evidence type="ECO:0000259" key="4">
    <source>
        <dbReference type="Pfam" id="PF18598"/>
    </source>
</evidence>
<name>A0A498PWK4_9MYCO</name>
<reference evidence="5 6" key="1">
    <citation type="submission" date="2018-09" db="EMBL/GenBank/DDBJ databases">
        <authorList>
            <person name="Tagini F."/>
        </authorList>
    </citation>
    <scope>NUCLEOTIDE SEQUENCE [LARGE SCALE GENOMIC DNA]</scope>
    <source>
        <strain evidence="5 6">MK136</strain>
    </source>
</reference>
<dbReference type="GO" id="GO:0000976">
    <property type="term" value="F:transcription cis-regulatory region binding"/>
    <property type="evidence" value="ECO:0007669"/>
    <property type="project" value="TreeGrafter"/>
</dbReference>
<dbReference type="InterPro" id="IPR041485">
    <property type="entry name" value="TetR_C_36"/>
</dbReference>
<evidence type="ECO:0000313" key="6">
    <source>
        <dbReference type="Proteomes" id="UP000273307"/>
    </source>
</evidence>
<sequence length="228" mass="25422">MQHLIAWCGCETFTETRRCDIAETHLARLLAATDRRPDALTAFRIARRWFMAGQRIEMQELAAELGVNRATLFRWVGSRDDLLAEILWSLAERTLALAVRDTPVEPESGGERISAIIGRFVALLDEADYFRAFLRREPERALRILTTQAGTVQARLVAAVETLVREEITRTQMDPPLPPHDLAYLIVRIVESFLYSDIITGEPHDVTKAALAIIALLGHAAPPAGVTA</sequence>
<dbReference type="InterPro" id="IPR009057">
    <property type="entry name" value="Homeodomain-like_sf"/>
</dbReference>
<dbReference type="Pfam" id="PF18598">
    <property type="entry name" value="TetR_C_36"/>
    <property type="match status" value="1"/>
</dbReference>